<dbReference type="EMBL" id="JACXTE010000001">
    <property type="protein sequence ID" value="MBD3708420.1"/>
    <property type="molecule type" value="Genomic_DNA"/>
</dbReference>
<organism evidence="2 3">
    <name type="scientific">Klebsiella pneumoniae</name>
    <dbReference type="NCBI Taxonomy" id="573"/>
    <lineage>
        <taxon>Bacteria</taxon>
        <taxon>Pseudomonadati</taxon>
        <taxon>Pseudomonadota</taxon>
        <taxon>Gammaproteobacteria</taxon>
        <taxon>Enterobacterales</taxon>
        <taxon>Enterobacteriaceae</taxon>
        <taxon>Klebsiella/Raoultella group</taxon>
        <taxon>Klebsiella</taxon>
        <taxon>Klebsiella pneumoniae complex</taxon>
    </lineage>
</organism>
<gene>
    <name evidence="2" type="ORF">IE987_20605</name>
</gene>
<keyword evidence="1" id="KW-1133">Transmembrane helix</keyword>
<evidence type="ECO:0000313" key="2">
    <source>
        <dbReference type="EMBL" id="MBD3708420.1"/>
    </source>
</evidence>
<keyword evidence="1" id="KW-0812">Transmembrane</keyword>
<comment type="caution">
    <text evidence="2">The sequence shown here is derived from an EMBL/GenBank/DDBJ whole genome shotgun (WGS) entry which is preliminary data.</text>
</comment>
<keyword evidence="1" id="KW-0472">Membrane</keyword>
<reference evidence="2" key="1">
    <citation type="submission" date="2020-07" db="EMBL/GenBank/DDBJ databases">
        <title>Clinical and genomic characterization of carbapenemase-producing Enterobacterales causing secondary infections during the COVID-19 crisis at a New York City hospital.</title>
        <authorList>
            <person name="Gomez-Simmonds A."/>
            <person name="Annavajhala M.K."/>
            <person name="Uhlemann A.-C."/>
        </authorList>
    </citation>
    <scope>NUCLEOTIDE SEQUENCE</scope>
    <source>
        <strain evidence="2">NK1593</strain>
    </source>
</reference>
<accession>A0A927HQ84</accession>
<protein>
    <submittedName>
        <fullName evidence="2">Uncharacterized protein</fullName>
    </submittedName>
</protein>
<dbReference type="AlphaFoldDB" id="A0A927HQ84"/>
<name>A0A927HQ84_KLEPN</name>
<feature type="transmembrane region" description="Helical" evidence="1">
    <location>
        <begin position="31"/>
        <end position="49"/>
    </location>
</feature>
<evidence type="ECO:0000256" key="1">
    <source>
        <dbReference type="SAM" id="Phobius"/>
    </source>
</evidence>
<evidence type="ECO:0000313" key="3">
    <source>
        <dbReference type="Proteomes" id="UP000657739"/>
    </source>
</evidence>
<dbReference type="Proteomes" id="UP000657739">
    <property type="component" value="Unassembled WGS sequence"/>
</dbReference>
<sequence length="114" mass="13355">MSKDKTLRAVIALILSFSALQSIFEPDYGSYVRHLSPLYPLFSIFIFLSKKIRWYKQMKVLHAAEVVKGGVSTVMRQLLEDQYSWDKIGKVVCVIPENQKRNYRHITLNRECIF</sequence>
<proteinExistence type="predicted"/>